<keyword evidence="2" id="KW-1185">Reference proteome</keyword>
<dbReference type="EMBL" id="FLOC01000025">
    <property type="protein sequence ID" value="SBS35898.1"/>
    <property type="molecule type" value="Genomic_DNA"/>
</dbReference>
<accession>A0A1A8TPQ7</accession>
<dbReference type="RefSeq" id="WP_067213324.1">
    <property type="nucleotide sequence ID" value="NZ_FLOC01000025.1"/>
</dbReference>
<gene>
    <name evidence="1" type="ORF">MAQ5080_03303</name>
</gene>
<dbReference type="Proteomes" id="UP000092627">
    <property type="component" value="Unassembled WGS sequence"/>
</dbReference>
<evidence type="ECO:0000313" key="1">
    <source>
        <dbReference type="EMBL" id="SBS35898.1"/>
    </source>
</evidence>
<name>A0A1A8TPQ7_9GAMM</name>
<sequence length="357" mass="39130">MNIKPLAIAMSQRYTKSARKNLGVKLATTAFLSLTLAGCLGTQTKINPEVAYQYQPLHSPALNLMLASGTMVEDGEVVDIEVQRPEGAGEQAITYHSNRESADNFHDTLSMISGGMVLSGAWAPPIGVSSGFHGSMMLLSLLDSPYVPSFLQNHFVAFMPSDLAPSEKEAAIRLNYMLSDALTQSLPQGFGYEMFAHDWKPTFGSETTSYIGVLTGGECSKSQVEFTGPGEQPIYSGCELTFTAKSDPVMIKAPDWMETEQAYLFHPDLYKDRGSNKGLIQYGLSAEPVGVDGILASIEAEKQIKNNLGDQFGEQLLLKVTEQMPAWFYVYIAPTKQDPVPKIYQQGQVLYFAKYAE</sequence>
<proteinExistence type="predicted"/>
<dbReference type="AlphaFoldDB" id="A0A1A8TPQ7"/>
<reference evidence="1 2" key="1">
    <citation type="submission" date="2016-06" db="EMBL/GenBank/DDBJ databases">
        <authorList>
            <person name="Kjaerup R.B."/>
            <person name="Dalgaard T.S."/>
            <person name="Juul-Madsen H.R."/>
        </authorList>
    </citation>
    <scope>NUCLEOTIDE SEQUENCE [LARGE SCALE GENOMIC DNA]</scope>
    <source>
        <strain evidence="1 2">CECT 5080</strain>
    </source>
</reference>
<protein>
    <submittedName>
        <fullName evidence="1">Uncharacterized protein</fullName>
    </submittedName>
</protein>
<evidence type="ECO:0000313" key="2">
    <source>
        <dbReference type="Proteomes" id="UP000092627"/>
    </source>
</evidence>
<organism evidence="1 2">
    <name type="scientific">Marinomonas aquimarina</name>
    <dbReference type="NCBI Taxonomy" id="295068"/>
    <lineage>
        <taxon>Bacteria</taxon>
        <taxon>Pseudomonadati</taxon>
        <taxon>Pseudomonadota</taxon>
        <taxon>Gammaproteobacteria</taxon>
        <taxon>Oceanospirillales</taxon>
        <taxon>Oceanospirillaceae</taxon>
        <taxon>Marinomonas</taxon>
    </lineage>
</organism>